<dbReference type="KEGG" id="dal:Dalk_4612"/>
<evidence type="ECO:0000313" key="1">
    <source>
        <dbReference type="EMBL" id="ACL06290.1"/>
    </source>
</evidence>
<reference evidence="1 2" key="1">
    <citation type="journal article" date="2012" name="Environ. Microbiol.">
        <title>The genome sequence of Desulfatibacillum alkenivorans AK-01: a blueprint for anaerobic alkane oxidation.</title>
        <authorList>
            <person name="Callaghan A.V."/>
            <person name="Morris B.E."/>
            <person name="Pereira I.A."/>
            <person name="McInerney M.J."/>
            <person name="Austin R.N."/>
            <person name="Groves J.T."/>
            <person name="Kukor J.J."/>
            <person name="Suflita J.M."/>
            <person name="Young L.Y."/>
            <person name="Zylstra G.J."/>
            <person name="Wawrik B."/>
        </authorList>
    </citation>
    <scope>NUCLEOTIDE SEQUENCE [LARGE SCALE GENOMIC DNA]</scope>
    <source>
        <strain evidence="1 2">AK-01</strain>
    </source>
</reference>
<gene>
    <name evidence="1" type="ordered locus">Dalk_4612</name>
</gene>
<dbReference type="AlphaFoldDB" id="B8FNK9"/>
<organism evidence="1 2">
    <name type="scientific">Desulfatibacillum aliphaticivorans</name>
    <dbReference type="NCBI Taxonomy" id="218208"/>
    <lineage>
        <taxon>Bacteria</taxon>
        <taxon>Pseudomonadati</taxon>
        <taxon>Thermodesulfobacteriota</taxon>
        <taxon>Desulfobacteria</taxon>
        <taxon>Desulfobacterales</taxon>
        <taxon>Desulfatibacillaceae</taxon>
        <taxon>Desulfatibacillum</taxon>
    </lineage>
</organism>
<proteinExistence type="predicted"/>
<evidence type="ECO:0000313" key="2">
    <source>
        <dbReference type="Proteomes" id="UP000000739"/>
    </source>
</evidence>
<protein>
    <submittedName>
        <fullName evidence="1">Uncharacterized protein</fullName>
    </submittedName>
</protein>
<dbReference type="Proteomes" id="UP000000739">
    <property type="component" value="Chromosome"/>
</dbReference>
<dbReference type="HOGENOM" id="CLU_2492710_0_0_7"/>
<name>B8FNK9_DESAL</name>
<accession>B8FNK9</accession>
<dbReference type="RefSeq" id="WP_015949329.1">
    <property type="nucleotide sequence ID" value="NC_011768.1"/>
</dbReference>
<sequence length="86" mass="9810">MTEQPFRLKIYDGSVWPNPASDAFKDALWAARYGETTKSELLELATIAEAYRDLITHPAFTLAKVRQKVSWIRRMIKGDPAIREAS</sequence>
<dbReference type="EMBL" id="CP001322">
    <property type="protein sequence ID" value="ACL06290.1"/>
    <property type="molecule type" value="Genomic_DNA"/>
</dbReference>
<keyword evidence="2" id="KW-1185">Reference proteome</keyword>